<evidence type="ECO:0000256" key="3">
    <source>
        <dbReference type="RuleBase" id="RU361235"/>
    </source>
</evidence>
<gene>
    <name evidence="5" type="ORF">THITE_2117106</name>
</gene>
<reference evidence="5 6" key="1">
    <citation type="journal article" date="2011" name="Nat. Biotechnol.">
        <title>Comparative genomic analysis of the thermophilic biomass-degrading fungi Myceliophthora thermophila and Thielavia terrestris.</title>
        <authorList>
            <person name="Berka R.M."/>
            <person name="Grigoriev I.V."/>
            <person name="Otillar R."/>
            <person name="Salamov A."/>
            <person name="Grimwood J."/>
            <person name="Reid I."/>
            <person name="Ishmael N."/>
            <person name="John T."/>
            <person name="Darmond C."/>
            <person name="Moisan M.-C."/>
            <person name="Henrissat B."/>
            <person name="Coutinho P.M."/>
            <person name="Lombard V."/>
            <person name="Natvig D.O."/>
            <person name="Lindquist E."/>
            <person name="Schmutz J."/>
            <person name="Lucas S."/>
            <person name="Harris P."/>
            <person name="Powlowski J."/>
            <person name="Bellemare A."/>
            <person name="Taylor D."/>
            <person name="Butler G."/>
            <person name="de Vries R.P."/>
            <person name="Allijn I.E."/>
            <person name="van den Brink J."/>
            <person name="Ushinsky S."/>
            <person name="Storms R."/>
            <person name="Powell A.J."/>
            <person name="Paulsen I.T."/>
            <person name="Elbourne L.D.H."/>
            <person name="Baker S.E."/>
            <person name="Magnuson J."/>
            <person name="LaBoissiere S."/>
            <person name="Clutterbuck A.J."/>
            <person name="Martinez D."/>
            <person name="Wogulis M."/>
            <person name="de Leon A.L."/>
            <person name="Rey M.W."/>
            <person name="Tsang A."/>
        </authorList>
    </citation>
    <scope>NUCLEOTIDE SEQUENCE [LARGE SCALE GENOMIC DNA]</scope>
    <source>
        <strain evidence="6">ATCC 38088 / NRRL 8126</strain>
    </source>
</reference>
<keyword evidence="3" id="KW-0732">Signal</keyword>
<name>G2R7M1_THETT</name>
<evidence type="ECO:0000259" key="4">
    <source>
        <dbReference type="Pfam" id="PF00135"/>
    </source>
</evidence>
<feature type="signal peptide" evidence="3">
    <location>
        <begin position="1"/>
        <end position="23"/>
    </location>
</feature>
<dbReference type="HOGENOM" id="CLU_006586_15_2_1"/>
<dbReference type="InterPro" id="IPR029058">
    <property type="entry name" value="AB_hydrolase_fold"/>
</dbReference>
<dbReference type="InterPro" id="IPR019826">
    <property type="entry name" value="Carboxylesterase_B_AS"/>
</dbReference>
<dbReference type="ESTHER" id="9pezi-g2r7m1">
    <property type="family name" value="Fungal_carboxylesterase_lipase"/>
</dbReference>
<dbReference type="Proteomes" id="UP000008181">
    <property type="component" value="Chromosome 3"/>
</dbReference>
<dbReference type="InterPro" id="IPR002018">
    <property type="entry name" value="CarbesteraseB"/>
</dbReference>
<dbReference type="OrthoDB" id="408631at2759"/>
<comment type="similarity">
    <text evidence="1 3">Belongs to the type-B carboxylesterase/lipase family.</text>
</comment>
<dbReference type="Gene3D" id="3.40.50.1820">
    <property type="entry name" value="alpha/beta hydrolase"/>
    <property type="match status" value="2"/>
</dbReference>
<feature type="domain" description="Carboxylesterase type B" evidence="4">
    <location>
        <begin position="41"/>
        <end position="378"/>
    </location>
</feature>
<evidence type="ECO:0000256" key="2">
    <source>
        <dbReference type="ARBA" id="ARBA00022801"/>
    </source>
</evidence>
<dbReference type="eggNOG" id="KOG4389">
    <property type="taxonomic scope" value="Eukaryota"/>
</dbReference>
<dbReference type="KEGG" id="ttt:THITE_2117106"/>
<dbReference type="PANTHER" id="PTHR43918:SF4">
    <property type="entry name" value="CARBOXYLIC ESTER HYDROLASE"/>
    <property type="match status" value="1"/>
</dbReference>
<evidence type="ECO:0000256" key="1">
    <source>
        <dbReference type="ARBA" id="ARBA00005964"/>
    </source>
</evidence>
<dbReference type="PANTHER" id="PTHR43918">
    <property type="entry name" value="ACETYLCHOLINESTERASE"/>
    <property type="match status" value="1"/>
</dbReference>
<accession>G2R7M1</accession>
<dbReference type="EC" id="3.1.1.-" evidence="3"/>
<keyword evidence="6" id="KW-1185">Reference proteome</keyword>
<evidence type="ECO:0000313" key="6">
    <source>
        <dbReference type="Proteomes" id="UP000008181"/>
    </source>
</evidence>
<sequence length="557" mass="58872">MRSTDVTWWFCAALVAVTPTGLAAATGTPSCSKTGPGKLLTVATSNGPVTGHIAPNTSCVVEYLGIPYAKPPVGDLRFAAPQPLDCSDQRPYVAANFGFDCPLTPSKPVDYPGFTPQAQRIINYFASGAGTPQSEDCLTLNIWSKATATAATAKKPVIVFFYGGRFTIGNTDSPFYNGRHLADAQDLVVVTVNYRINIFGFPGAPGQTQNLGLRDQRLAVEWVQKNIARFGGDASRIVLAGQSSGGVAVDYWAYAHEQDAIAAGLILVSGNAFSFPLPAPATATKNWNTVVAAVGCNTTTDQSAVMACMRAANWTDIKAAAAAIKPGASTSVLRSVPAFYPQVDNEFVFADYLNRTQAGRFARLPLLGGNNNNEAGYYRIPAFASGVVPTDAQVAAFHLESFTCPVARQAAARTAFGVPAWAYRYFADWDNTRLYPGSGAYHGVDLHMVFGASAEVSGLPTTAEQRALTALVQRAWYVFASDPWNGLQRELGWPRWQVGRPTLAVLGQNNTAQPRFVDPNVYAAPCSTVTLGALGTPTATATASASASAAATATPTP</sequence>
<dbReference type="InterPro" id="IPR050654">
    <property type="entry name" value="AChE-related_enzymes"/>
</dbReference>
<dbReference type="RefSeq" id="XP_003654266.1">
    <property type="nucleotide sequence ID" value="XM_003654218.1"/>
</dbReference>
<dbReference type="SUPFAM" id="SSF53474">
    <property type="entry name" value="alpha/beta-Hydrolases"/>
    <property type="match status" value="1"/>
</dbReference>
<protein>
    <recommendedName>
        <fullName evidence="3">Carboxylic ester hydrolase</fullName>
        <ecNumber evidence="3">3.1.1.-</ecNumber>
    </recommendedName>
</protein>
<dbReference type="AlphaFoldDB" id="G2R7M1"/>
<dbReference type="GO" id="GO:0052689">
    <property type="term" value="F:carboxylic ester hydrolase activity"/>
    <property type="evidence" value="ECO:0007669"/>
    <property type="project" value="TreeGrafter"/>
</dbReference>
<dbReference type="Pfam" id="PF00135">
    <property type="entry name" value="COesterase"/>
    <property type="match status" value="1"/>
</dbReference>
<dbReference type="GeneID" id="11518497"/>
<keyword evidence="2 3" id="KW-0378">Hydrolase</keyword>
<proteinExistence type="inferred from homology"/>
<evidence type="ECO:0000313" key="5">
    <source>
        <dbReference type="EMBL" id="AEO67930.1"/>
    </source>
</evidence>
<dbReference type="PROSITE" id="PS00122">
    <property type="entry name" value="CARBOXYLESTERASE_B_1"/>
    <property type="match status" value="1"/>
</dbReference>
<feature type="chain" id="PRO_5005131399" description="Carboxylic ester hydrolase" evidence="3">
    <location>
        <begin position="24"/>
        <end position="557"/>
    </location>
</feature>
<dbReference type="EMBL" id="CP003011">
    <property type="protein sequence ID" value="AEO67930.1"/>
    <property type="molecule type" value="Genomic_DNA"/>
</dbReference>
<organism evidence="5 6">
    <name type="scientific">Thermothielavioides terrestris (strain ATCC 38088 / NRRL 8126)</name>
    <name type="common">Thielavia terrestris</name>
    <dbReference type="NCBI Taxonomy" id="578455"/>
    <lineage>
        <taxon>Eukaryota</taxon>
        <taxon>Fungi</taxon>
        <taxon>Dikarya</taxon>
        <taxon>Ascomycota</taxon>
        <taxon>Pezizomycotina</taxon>
        <taxon>Sordariomycetes</taxon>
        <taxon>Sordariomycetidae</taxon>
        <taxon>Sordariales</taxon>
        <taxon>Chaetomiaceae</taxon>
        <taxon>Thermothielavioides</taxon>
        <taxon>Thermothielavioides terrestris</taxon>
    </lineage>
</organism>